<keyword evidence="2" id="KW-1185">Reference proteome</keyword>
<accession>A0A1R3VBE7</accession>
<protein>
    <recommendedName>
        <fullName evidence="3">Transposase</fullName>
    </recommendedName>
</protein>
<dbReference type="EMBL" id="FTPD01000017">
    <property type="protein sequence ID" value="SIT56099.1"/>
    <property type="molecule type" value="Genomic_DNA"/>
</dbReference>
<dbReference type="Proteomes" id="UP000188388">
    <property type="component" value="Unassembled WGS sequence"/>
</dbReference>
<evidence type="ECO:0000313" key="1">
    <source>
        <dbReference type="EMBL" id="SIT56099.1"/>
    </source>
</evidence>
<proteinExistence type="predicted"/>
<name>A0A1R3VBE7_9HYPH</name>
<dbReference type="AlphaFoldDB" id="A0A1R3VBE7"/>
<evidence type="ECO:0000313" key="2">
    <source>
        <dbReference type="Proteomes" id="UP000188388"/>
    </source>
</evidence>
<reference evidence="2" key="1">
    <citation type="submission" date="2017-01" db="EMBL/GenBank/DDBJ databases">
        <authorList>
            <person name="Brunel B."/>
        </authorList>
    </citation>
    <scope>NUCLEOTIDE SEQUENCE [LARGE SCALE GENOMIC DNA]</scope>
</reference>
<dbReference type="STRING" id="1631249.BQ8794_240306"/>
<gene>
    <name evidence="1" type="ORF">BQ8794_240306</name>
</gene>
<sequence length="68" mass="7935">MRSKIELVRPRHSYDAARPWSSRRQSSTETLPKELRELCSTLSFALRHLRRSGQVRRDVPLAMATRSV</sequence>
<evidence type="ECO:0008006" key="3">
    <source>
        <dbReference type="Google" id="ProtNLM"/>
    </source>
</evidence>
<organism evidence="1 2">
    <name type="scientific">Mesorhizobium prunaredense</name>
    <dbReference type="NCBI Taxonomy" id="1631249"/>
    <lineage>
        <taxon>Bacteria</taxon>
        <taxon>Pseudomonadati</taxon>
        <taxon>Pseudomonadota</taxon>
        <taxon>Alphaproteobacteria</taxon>
        <taxon>Hyphomicrobiales</taxon>
        <taxon>Phyllobacteriaceae</taxon>
        <taxon>Mesorhizobium</taxon>
    </lineage>
</organism>